<dbReference type="RefSeq" id="XP_009793748.1">
    <property type="nucleotide sequence ID" value="XM_009795446.1"/>
</dbReference>
<protein>
    <submittedName>
        <fullName evidence="3">Uncharacterized protein LOC104240582</fullName>
    </submittedName>
</protein>
<dbReference type="PANTHER" id="PTHR11439:SF470">
    <property type="entry name" value="CYSTEINE-RICH RLK (RECEPTOR-LIKE PROTEIN KINASE) 8"/>
    <property type="match status" value="1"/>
</dbReference>
<feature type="region of interest" description="Disordered" evidence="1">
    <location>
        <begin position="235"/>
        <end position="257"/>
    </location>
</feature>
<name>A0A1U7XS47_NICSY</name>
<organism evidence="2 3">
    <name type="scientific">Nicotiana sylvestris</name>
    <name type="common">Wood tobacco</name>
    <name type="synonym">South American tobacco</name>
    <dbReference type="NCBI Taxonomy" id="4096"/>
    <lineage>
        <taxon>Eukaryota</taxon>
        <taxon>Viridiplantae</taxon>
        <taxon>Streptophyta</taxon>
        <taxon>Embryophyta</taxon>
        <taxon>Tracheophyta</taxon>
        <taxon>Spermatophyta</taxon>
        <taxon>Magnoliopsida</taxon>
        <taxon>eudicotyledons</taxon>
        <taxon>Gunneridae</taxon>
        <taxon>Pentapetalae</taxon>
        <taxon>asterids</taxon>
        <taxon>lamiids</taxon>
        <taxon>Solanales</taxon>
        <taxon>Solanaceae</taxon>
        <taxon>Nicotianoideae</taxon>
        <taxon>Nicotianeae</taxon>
        <taxon>Nicotiana</taxon>
    </lineage>
</organism>
<gene>
    <name evidence="3" type="primary">LOC104240582</name>
</gene>
<proteinExistence type="predicted"/>
<dbReference type="CDD" id="cd09272">
    <property type="entry name" value="RNase_HI_RT_Ty1"/>
    <property type="match status" value="1"/>
</dbReference>
<evidence type="ECO:0000313" key="2">
    <source>
        <dbReference type="Proteomes" id="UP000189701"/>
    </source>
</evidence>
<accession>A0A1U7XS47</accession>
<evidence type="ECO:0000256" key="1">
    <source>
        <dbReference type="SAM" id="MobiDB-lite"/>
    </source>
</evidence>
<dbReference type="Proteomes" id="UP000189701">
    <property type="component" value="Unplaced"/>
</dbReference>
<dbReference type="OrthoDB" id="437005at2759"/>
<keyword evidence="2" id="KW-1185">Reference proteome</keyword>
<feature type="compositionally biased region" description="Acidic residues" evidence="1">
    <location>
        <begin position="248"/>
        <end position="257"/>
    </location>
</feature>
<reference evidence="3" key="2">
    <citation type="submission" date="2025-08" db="UniProtKB">
        <authorList>
            <consortium name="RefSeq"/>
        </authorList>
    </citation>
    <scope>IDENTIFICATION</scope>
    <source>
        <tissue evidence="3">Leaf</tissue>
    </source>
</reference>
<reference evidence="2" key="1">
    <citation type="journal article" date="2013" name="Genome Biol.">
        <title>Reference genomes and transcriptomes of Nicotiana sylvestris and Nicotiana tomentosiformis.</title>
        <authorList>
            <person name="Sierro N."/>
            <person name="Battey J.N."/>
            <person name="Ouadi S."/>
            <person name="Bovet L."/>
            <person name="Goepfert S."/>
            <person name="Bakaher N."/>
            <person name="Peitsch M.C."/>
            <person name="Ivanov N.V."/>
        </authorList>
    </citation>
    <scope>NUCLEOTIDE SEQUENCE [LARGE SCALE GENOMIC DNA]</scope>
</reference>
<evidence type="ECO:0000313" key="3">
    <source>
        <dbReference type="RefSeq" id="XP_009793748.1"/>
    </source>
</evidence>
<dbReference type="STRING" id="4096.A0A1U7XS47"/>
<dbReference type="AlphaFoldDB" id="A0A1U7XS47"/>
<sequence length="257" mass="28443">MKNNFTGLYKCPTQSRASSRDREEGSSATEIPAKIANFSRLEVSHLPQGLLINQHKYLKELLTEFHCESASPVAIPLDMSIKLTPTSEICEWLLCDTWGSPIALKSKKQPTISLASAKAEYMALRKTIAALTWLVRLLADLGRSISAPILLYCDNTLAISIAKNPISHKRTKHIELDYHFVRKKLVGGLISLNYIPTASQLADIFAKPLTRIQHQFLLSKLGVFSPSSLRQAGVRLNDGPTHTGSNISEEEIDPGPR</sequence>
<dbReference type="PANTHER" id="PTHR11439">
    <property type="entry name" value="GAG-POL-RELATED RETROTRANSPOSON"/>
    <property type="match status" value="1"/>
</dbReference>
<dbReference type="eggNOG" id="KOG0017">
    <property type="taxonomic scope" value="Eukaryota"/>
</dbReference>